<protein>
    <submittedName>
        <fullName evidence="2">Uncharacterized protein</fullName>
    </submittedName>
</protein>
<keyword evidence="3" id="KW-1185">Reference proteome</keyword>
<dbReference type="Proteomes" id="UP001054252">
    <property type="component" value="Unassembled WGS sequence"/>
</dbReference>
<gene>
    <name evidence="2" type="ORF">SLEP1_g13770</name>
</gene>
<dbReference type="EMBL" id="BPVZ01000016">
    <property type="protein sequence ID" value="GKV01198.1"/>
    <property type="molecule type" value="Genomic_DNA"/>
</dbReference>
<dbReference type="AlphaFoldDB" id="A0AAV5ISF4"/>
<reference evidence="2 3" key="1">
    <citation type="journal article" date="2021" name="Commun. Biol.">
        <title>The genome of Shorea leprosula (Dipterocarpaceae) highlights the ecological relevance of drought in aseasonal tropical rainforests.</title>
        <authorList>
            <person name="Ng K.K.S."/>
            <person name="Kobayashi M.J."/>
            <person name="Fawcett J.A."/>
            <person name="Hatakeyama M."/>
            <person name="Paape T."/>
            <person name="Ng C.H."/>
            <person name="Ang C.C."/>
            <person name="Tnah L.H."/>
            <person name="Lee C.T."/>
            <person name="Nishiyama T."/>
            <person name="Sese J."/>
            <person name="O'Brien M.J."/>
            <person name="Copetti D."/>
            <person name="Mohd Noor M.I."/>
            <person name="Ong R.C."/>
            <person name="Putra M."/>
            <person name="Sireger I.Z."/>
            <person name="Indrioko S."/>
            <person name="Kosugi Y."/>
            <person name="Izuno A."/>
            <person name="Isagi Y."/>
            <person name="Lee S.L."/>
            <person name="Shimizu K.K."/>
        </authorList>
    </citation>
    <scope>NUCLEOTIDE SEQUENCE [LARGE SCALE GENOMIC DNA]</scope>
    <source>
        <strain evidence="2">214</strain>
    </source>
</reference>
<evidence type="ECO:0000256" key="1">
    <source>
        <dbReference type="SAM" id="MobiDB-lite"/>
    </source>
</evidence>
<name>A0AAV5ISF4_9ROSI</name>
<evidence type="ECO:0000313" key="2">
    <source>
        <dbReference type="EMBL" id="GKV01198.1"/>
    </source>
</evidence>
<feature type="compositionally biased region" description="Basic and acidic residues" evidence="1">
    <location>
        <begin position="67"/>
        <end position="83"/>
    </location>
</feature>
<comment type="caution">
    <text evidence="2">The sequence shown here is derived from an EMBL/GenBank/DDBJ whole genome shotgun (WGS) entry which is preliminary data.</text>
</comment>
<proteinExistence type="predicted"/>
<feature type="region of interest" description="Disordered" evidence="1">
    <location>
        <begin position="1"/>
        <end position="83"/>
    </location>
</feature>
<organism evidence="2 3">
    <name type="scientific">Rubroshorea leprosula</name>
    <dbReference type="NCBI Taxonomy" id="152421"/>
    <lineage>
        <taxon>Eukaryota</taxon>
        <taxon>Viridiplantae</taxon>
        <taxon>Streptophyta</taxon>
        <taxon>Embryophyta</taxon>
        <taxon>Tracheophyta</taxon>
        <taxon>Spermatophyta</taxon>
        <taxon>Magnoliopsida</taxon>
        <taxon>eudicotyledons</taxon>
        <taxon>Gunneridae</taxon>
        <taxon>Pentapetalae</taxon>
        <taxon>rosids</taxon>
        <taxon>malvids</taxon>
        <taxon>Malvales</taxon>
        <taxon>Dipterocarpaceae</taxon>
        <taxon>Rubroshorea</taxon>
    </lineage>
</organism>
<evidence type="ECO:0000313" key="3">
    <source>
        <dbReference type="Proteomes" id="UP001054252"/>
    </source>
</evidence>
<feature type="compositionally biased region" description="Gly residues" evidence="1">
    <location>
        <begin position="28"/>
        <end position="37"/>
    </location>
</feature>
<accession>A0AAV5ISF4</accession>
<sequence length="114" mass="11560">MWLMSLSPGAGGGELVGDPFGDRSDGDGATGDGGEAGSGEKSGDPTGEGASAREEVSPDSGAGTGDNSRDSEANAKWISDKNKTAANSGFTMARSENEFLDKSAKEVCEDRKNP</sequence>